<feature type="modified residue" description="4-aspartylphosphate" evidence="3 5">
    <location>
        <position position="42"/>
    </location>
</feature>
<dbReference type="PANTHER" id="PTHR42872:SF3">
    <property type="entry name" value="PROTEIN-GLUTAMATE METHYLESTERASE_PROTEIN-GLUTAMINE GLUTAMINASE 1"/>
    <property type="match status" value="1"/>
</dbReference>
<dbReference type="PIRSF" id="PIRSF000876">
    <property type="entry name" value="RR_chemtxs_CheB"/>
    <property type="match status" value="1"/>
</dbReference>
<dbReference type="Pfam" id="PF00072">
    <property type="entry name" value="Response_reg"/>
    <property type="match status" value="1"/>
</dbReference>
<sequence length="358" mass="38500">MRKVISDILTLDPEIEVIGTARNGQDSLVKIEKLKPDVVTLDIEMPVLDGISTLREIMRKFPLPVIMLSSLTHEGATETIKALELGAFDFIGKPSGAISLDIHKVQDEIITKVKLAGKNKVRISQIPKASLRDKIQIKHQSPQQSSANQKTHSSETKSFETEASKVNTIIAIGTSTGGPRALQTVLAGLPGDLPASIVVVQHMPAGFTKSLADRLNTLCEINVVEASDNMPLQNGCAYVAPGGKQMGVVFTANNRYKLHTSSQAEPMSGHKPSVDYLFHSIAKINDANKVIVIMTGMGGDGAKGLVSIKKAGYAHSIAEDQSTCIVYGMPRVAIETGEIDIVVPVQDIAKEIIKCVKY</sequence>
<comment type="domain">
    <text evidence="3">Contains a C-terminal catalytic domain, and an N-terminal region which modulates catalytic activity.</text>
</comment>
<dbReference type="PROSITE" id="PS50122">
    <property type="entry name" value="CHEB"/>
    <property type="match status" value="1"/>
</dbReference>
<dbReference type="PROSITE" id="PS50110">
    <property type="entry name" value="RESPONSE_REGULATORY"/>
    <property type="match status" value="1"/>
</dbReference>
<name>A0A1E5G6I0_9FIRM</name>
<dbReference type="EMBL" id="MIJE01000001">
    <property type="protein sequence ID" value="OEF98786.1"/>
    <property type="molecule type" value="Genomic_DNA"/>
</dbReference>
<dbReference type="Gene3D" id="3.40.50.2300">
    <property type="match status" value="1"/>
</dbReference>
<feature type="domain" description="Response regulatory" evidence="7">
    <location>
        <begin position="1"/>
        <end position="108"/>
    </location>
</feature>
<comment type="catalytic activity">
    <reaction evidence="2 3">
        <text>[protein]-L-glutamate 5-O-methyl ester + H2O = L-glutamyl-[protein] + methanol + H(+)</text>
        <dbReference type="Rhea" id="RHEA:23236"/>
        <dbReference type="Rhea" id="RHEA-COMP:10208"/>
        <dbReference type="Rhea" id="RHEA-COMP:10311"/>
        <dbReference type="ChEBI" id="CHEBI:15377"/>
        <dbReference type="ChEBI" id="CHEBI:15378"/>
        <dbReference type="ChEBI" id="CHEBI:17790"/>
        <dbReference type="ChEBI" id="CHEBI:29973"/>
        <dbReference type="ChEBI" id="CHEBI:82795"/>
        <dbReference type="EC" id="3.1.1.61"/>
    </reaction>
</comment>
<evidence type="ECO:0000259" key="8">
    <source>
        <dbReference type="PROSITE" id="PS50122"/>
    </source>
</evidence>
<organism evidence="9 10">
    <name type="scientific">Desulfuribacillus alkaliarsenatis</name>
    <dbReference type="NCBI Taxonomy" id="766136"/>
    <lineage>
        <taxon>Bacteria</taxon>
        <taxon>Bacillati</taxon>
        <taxon>Bacillota</taxon>
        <taxon>Desulfuribacillia</taxon>
        <taxon>Desulfuribacillales</taxon>
        <taxon>Desulfuribacillaceae</taxon>
        <taxon>Desulfuribacillus</taxon>
    </lineage>
</organism>
<comment type="PTM">
    <text evidence="3">Phosphorylated by CheA. Phosphorylation of the N-terminal regulatory domain activates the methylesterase activity.</text>
</comment>
<dbReference type="InterPro" id="IPR000673">
    <property type="entry name" value="Sig_transdc_resp-reg_Me-estase"/>
</dbReference>
<evidence type="ECO:0000256" key="1">
    <source>
        <dbReference type="ARBA" id="ARBA00022801"/>
    </source>
</evidence>
<comment type="caution">
    <text evidence="9">The sequence shown here is derived from an EMBL/GenBank/DDBJ whole genome shotgun (WGS) entry which is preliminary data.</text>
</comment>
<evidence type="ECO:0000259" key="7">
    <source>
        <dbReference type="PROSITE" id="PS50110"/>
    </source>
</evidence>
<keyword evidence="3 5" id="KW-0597">Phosphoprotein</keyword>
<dbReference type="AlphaFoldDB" id="A0A1E5G6I0"/>
<evidence type="ECO:0000256" key="2">
    <source>
        <dbReference type="ARBA" id="ARBA00048267"/>
    </source>
</evidence>
<evidence type="ECO:0000256" key="3">
    <source>
        <dbReference type="HAMAP-Rule" id="MF_00099"/>
    </source>
</evidence>
<dbReference type="InterPro" id="IPR008248">
    <property type="entry name" value="CheB-like"/>
</dbReference>
<comment type="subcellular location">
    <subcellularLocation>
        <location evidence="3">Cytoplasm</location>
    </subcellularLocation>
</comment>
<dbReference type="CDD" id="cd16432">
    <property type="entry name" value="CheB_Rec"/>
    <property type="match status" value="1"/>
</dbReference>
<dbReference type="InterPro" id="IPR001789">
    <property type="entry name" value="Sig_transdc_resp-reg_receiver"/>
</dbReference>
<evidence type="ECO:0000256" key="4">
    <source>
        <dbReference type="PROSITE-ProRule" id="PRU00050"/>
    </source>
</evidence>
<proteinExistence type="inferred from homology"/>
<dbReference type="STRING" id="766136.BHF68_02885"/>
<dbReference type="Proteomes" id="UP000094296">
    <property type="component" value="Unassembled WGS sequence"/>
</dbReference>
<evidence type="ECO:0000313" key="9">
    <source>
        <dbReference type="EMBL" id="OEF98786.1"/>
    </source>
</evidence>
<comment type="catalytic activity">
    <reaction evidence="3">
        <text>L-glutaminyl-[protein] + H2O = L-glutamyl-[protein] + NH4(+)</text>
        <dbReference type="Rhea" id="RHEA:16441"/>
        <dbReference type="Rhea" id="RHEA-COMP:10207"/>
        <dbReference type="Rhea" id="RHEA-COMP:10208"/>
        <dbReference type="ChEBI" id="CHEBI:15377"/>
        <dbReference type="ChEBI" id="CHEBI:28938"/>
        <dbReference type="ChEBI" id="CHEBI:29973"/>
        <dbReference type="ChEBI" id="CHEBI:30011"/>
        <dbReference type="EC" id="3.5.1.44"/>
    </reaction>
</comment>
<dbReference type="Pfam" id="PF01339">
    <property type="entry name" value="CheB_methylest"/>
    <property type="match status" value="1"/>
</dbReference>
<dbReference type="PANTHER" id="PTHR42872">
    <property type="entry name" value="PROTEIN-GLUTAMATE METHYLESTERASE/PROTEIN-GLUTAMINE GLUTAMINASE"/>
    <property type="match status" value="1"/>
</dbReference>
<keyword evidence="1 3" id="KW-0378">Hydrolase</keyword>
<dbReference type="SMART" id="SM00448">
    <property type="entry name" value="REC"/>
    <property type="match status" value="1"/>
</dbReference>
<dbReference type="Gene3D" id="3.40.50.180">
    <property type="entry name" value="Methylesterase CheB, C-terminal domain"/>
    <property type="match status" value="1"/>
</dbReference>
<feature type="compositionally biased region" description="Polar residues" evidence="6">
    <location>
        <begin position="138"/>
        <end position="151"/>
    </location>
</feature>
<dbReference type="GO" id="GO:0005737">
    <property type="term" value="C:cytoplasm"/>
    <property type="evidence" value="ECO:0007669"/>
    <property type="project" value="UniProtKB-SubCell"/>
</dbReference>
<dbReference type="EC" id="3.5.1.44" evidence="3"/>
<dbReference type="SUPFAM" id="SSF52738">
    <property type="entry name" value="Methylesterase CheB, C-terminal domain"/>
    <property type="match status" value="1"/>
</dbReference>
<dbReference type="GO" id="GO:0008984">
    <property type="term" value="F:protein-glutamate methylesterase activity"/>
    <property type="evidence" value="ECO:0007669"/>
    <property type="project" value="UniProtKB-UniRule"/>
</dbReference>
<evidence type="ECO:0000256" key="6">
    <source>
        <dbReference type="SAM" id="MobiDB-lite"/>
    </source>
</evidence>
<feature type="domain" description="CheB-type methylesterase" evidence="8">
    <location>
        <begin position="163"/>
        <end position="358"/>
    </location>
</feature>
<feature type="active site" evidence="3 4">
    <location>
        <position position="202"/>
    </location>
</feature>
<keyword evidence="3 4" id="KW-0145">Chemotaxis</keyword>
<accession>A0A1E5G6I0</accession>
<feature type="active site" evidence="3 4">
    <location>
        <position position="300"/>
    </location>
</feature>
<gene>
    <name evidence="3" type="primary">cheB</name>
    <name evidence="9" type="ORF">BHF68_02885</name>
</gene>
<dbReference type="InterPro" id="IPR035909">
    <property type="entry name" value="CheB_C"/>
</dbReference>
<dbReference type="HAMAP" id="MF_00099">
    <property type="entry name" value="CheB_chemtxs"/>
    <property type="match status" value="1"/>
</dbReference>
<dbReference type="EC" id="3.1.1.61" evidence="3"/>
<evidence type="ECO:0000256" key="5">
    <source>
        <dbReference type="PROSITE-ProRule" id="PRU00169"/>
    </source>
</evidence>
<reference evidence="9 10" key="1">
    <citation type="submission" date="2016-09" db="EMBL/GenBank/DDBJ databases">
        <title>Draft genome sequence for the type strain of Desulfuribacillus alkaliarsenatis AHT28, an obligately anaerobic, sulfidogenic bacterium isolated from Russian soda lake sediments.</title>
        <authorList>
            <person name="Abin C.A."/>
            <person name="Hollibaugh J.T."/>
        </authorList>
    </citation>
    <scope>NUCLEOTIDE SEQUENCE [LARGE SCALE GENOMIC DNA]</scope>
    <source>
        <strain evidence="9 10">AHT28</strain>
    </source>
</reference>
<protein>
    <recommendedName>
        <fullName evidence="3">Protein-glutamate methylesterase/protein-glutamine glutaminase</fullName>
        <ecNumber evidence="3">3.1.1.61</ecNumber>
        <ecNumber evidence="3">3.5.1.44</ecNumber>
    </recommendedName>
</protein>
<feature type="region of interest" description="Disordered" evidence="6">
    <location>
        <begin position="134"/>
        <end position="160"/>
    </location>
</feature>
<dbReference type="NCBIfam" id="NF001965">
    <property type="entry name" value="PRK00742.1"/>
    <property type="match status" value="1"/>
</dbReference>
<comment type="similarity">
    <text evidence="3">Belongs to the CheB family.</text>
</comment>
<dbReference type="GO" id="GO:0000156">
    <property type="term" value="F:phosphorelay response regulator activity"/>
    <property type="evidence" value="ECO:0007669"/>
    <property type="project" value="InterPro"/>
</dbReference>
<keyword evidence="3" id="KW-0963">Cytoplasm</keyword>
<feature type="active site" evidence="3 4">
    <location>
        <position position="175"/>
    </location>
</feature>
<keyword evidence="10" id="KW-1185">Reference proteome</keyword>
<dbReference type="InterPro" id="IPR011006">
    <property type="entry name" value="CheY-like_superfamily"/>
</dbReference>
<evidence type="ECO:0000313" key="10">
    <source>
        <dbReference type="Proteomes" id="UP000094296"/>
    </source>
</evidence>
<dbReference type="CDD" id="cd17541">
    <property type="entry name" value="REC_CheB-like"/>
    <property type="match status" value="1"/>
</dbReference>
<dbReference type="SUPFAM" id="SSF52172">
    <property type="entry name" value="CheY-like"/>
    <property type="match status" value="1"/>
</dbReference>
<dbReference type="GO" id="GO:0050568">
    <property type="term" value="F:protein-glutamine glutaminase activity"/>
    <property type="evidence" value="ECO:0007669"/>
    <property type="project" value="UniProtKB-UniRule"/>
</dbReference>
<comment type="function">
    <text evidence="3">Involved in chemotaxis. Part of a chemotaxis signal transduction system that modulates chemotaxis in response to various stimuli. Catalyzes the demethylation of specific methylglutamate residues introduced into the chemoreceptors (methyl-accepting chemotaxis proteins or MCP) by CheR. Also mediates the irreversible deamidation of specific glutamine residues to glutamic acid.</text>
</comment>
<dbReference type="GO" id="GO:0006935">
    <property type="term" value="P:chemotaxis"/>
    <property type="evidence" value="ECO:0007669"/>
    <property type="project" value="UniProtKB-UniRule"/>
</dbReference>